<protein>
    <recommendedName>
        <fullName evidence="3">Glycosyltransferase</fullName>
    </recommendedName>
</protein>
<comment type="caution">
    <text evidence="1">The sequence shown here is derived from an EMBL/GenBank/DDBJ whole genome shotgun (WGS) entry which is preliminary data.</text>
</comment>
<dbReference type="RefSeq" id="WP_345033116.1">
    <property type="nucleotide sequence ID" value="NZ_BAABEY010000036.1"/>
</dbReference>
<dbReference type="Proteomes" id="UP001501508">
    <property type="component" value="Unassembled WGS sequence"/>
</dbReference>
<organism evidence="1 2">
    <name type="scientific">Ravibacter arvi</name>
    <dbReference type="NCBI Taxonomy" id="2051041"/>
    <lineage>
        <taxon>Bacteria</taxon>
        <taxon>Pseudomonadati</taxon>
        <taxon>Bacteroidota</taxon>
        <taxon>Cytophagia</taxon>
        <taxon>Cytophagales</taxon>
        <taxon>Spirosomataceae</taxon>
        <taxon>Ravibacter</taxon>
    </lineage>
</organism>
<proteinExistence type="predicted"/>
<keyword evidence="2" id="KW-1185">Reference proteome</keyword>
<evidence type="ECO:0000313" key="1">
    <source>
        <dbReference type="EMBL" id="GAA4447880.1"/>
    </source>
</evidence>
<reference evidence="2" key="1">
    <citation type="journal article" date="2019" name="Int. J. Syst. Evol. Microbiol.">
        <title>The Global Catalogue of Microorganisms (GCM) 10K type strain sequencing project: providing services to taxonomists for standard genome sequencing and annotation.</title>
        <authorList>
            <consortium name="The Broad Institute Genomics Platform"/>
            <consortium name="The Broad Institute Genome Sequencing Center for Infectious Disease"/>
            <person name="Wu L."/>
            <person name="Ma J."/>
        </authorList>
    </citation>
    <scope>NUCLEOTIDE SEQUENCE [LARGE SCALE GENOMIC DNA]</scope>
    <source>
        <strain evidence="2">JCM 31920</strain>
    </source>
</reference>
<dbReference type="EMBL" id="BAABEY010000036">
    <property type="protein sequence ID" value="GAA4447880.1"/>
    <property type="molecule type" value="Genomic_DNA"/>
</dbReference>
<name>A0ABP8MEN3_9BACT</name>
<gene>
    <name evidence="1" type="ORF">GCM10023091_43560</name>
</gene>
<sequence length="296" mass="34453">MTLKEKSVDAVVNVYGKPYQTAVTLLSLLEHSGKWIDKIYFVEERKQPNGADFQFILDLLGDRIVYYKPKVWLWVNKMKARRLLMKTSYFRNAVRYQYGWERSDKEFLLILHNDVLFTGDLVGQYLHNIGESTGIGRIGQCWNCPAFAGNLCTPETYTAYRPDYNEIMEIAGRHAAIRKDKYKTVVDKTHPWPLPECRLNEYVAMVSLKKARPDTAPLGTAQPFGSYNIVDLGIEWFHAMNNLGHRFSHFDYDPYAIHSWISLKNAGHDALFNQDLYLYEENIAKDYLRKEFDLSV</sequence>
<evidence type="ECO:0000313" key="2">
    <source>
        <dbReference type="Proteomes" id="UP001501508"/>
    </source>
</evidence>
<evidence type="ECO:0008006" key="3">
    <source>
        <dbReference type="Google" id="ProtNLM"/>
    </source>
</evidence>
<accession>A0ABP8MEN3</accession>